<dbReference type="EMBL" id="BAAAJK010000011">
    <property type="protein sequence ID" value="GAA1390771.1"/>
    <property type="molecule type" value="Genomic_DNA"/>
</dbReference>
<reference evidence="2" key="1">
    <citation type="journal article" date="2019" name="Int. J. Syst. Evol. Microbiol.">
        <title>The Global Catalogue of Microorganisms (GCM) 10K type strain sequencing project: providing services to taxonomists for standard genome sequencing and annotation.</title>
        <authorList>
            <consortium name="The Broad Institute Genomics Platform"/>
            <consortium name="The Broad Institute Genome Sequencing Center for Infectious Disease"/>
            <person name="Wu L."/>
            <person name="Ma J."/>
        </authorList>
    </citation>
    <scope>NUCLEOTIDE SEQUENCE [LARGE SCALE GENOMIC DNA]</scope>
    <source>
        <strain evidence="2">JCM 11896</strain>
    </source>
</reference>
<keyword evidence="2" id="KW-1185">Reference proteome</keyword>
<comment type="caution">
    <text evidence="1">The sequence shown here is derived from an EMBL/GenBank/DDBJ whole genome shotgun (WGS) entry which is preliminary data.</text>
</comment>
<dbReference type="Proteomes" id="UP001501414">
    <property type="component" value="Unassembled WGS sequence"/>
</dbReference>
<accession>A0ABP4IHP7</accession>
<organism evidence="1 2">
    <name type="scientific">Pseudonocardia kongjuensis</name>
    <dbReference type="NCBI Taxonomy" id="102227"/>
    <lineage>
        <taxon>Bacteria</taxon>
        <taxon>Bacillati</taxon>
        <taxon>Actinomycetota</taxon>
        <taxon>Actinomycetes</taxon>
        <taxon>Pseudonocardiales</taxon>
        <taxon>Pseudonocardiaceae</taxon>
        <taxon>Pseudonocardia</taxon>
    </lineage>
</organism>
<name>A0ABP4IHP7_9PSEU</name>
<sequence>MSGMTPDLDTRFVAGERFADADAVDRGLHDDGIAAVVGRFAPIAADAAAARATASAYIACARGLAELRVGTRLEIDLPVQANLRRSPLDVDVLVAAEAPIRLVKDGFRESATVAPTDPEGVDQRIRYVQTRTRAEEARRC</sequence>
<evidence type="ECO:0000313" key="1">
    <source>
        <dbReference type="EMBL" id="GAA1390771.1"/>
    </source>
</evidence>
<evidence type="ECO:0000313" key="2">
    <source>
        <dbReference type="Proteomes" id="UP001501414"/>
    </source>
</evidence>
<proteinExistence type="predicted"/>
<protein>
    <submittedName>
        <fullName evidence="1">Uncharacterized protein</fullName>
    </submittedName>
</protein>
<gene>
    <name evidence="1" type="ORF">GCM10009613_32050</name>
</gene>